<dbReference type="GO" id="GO:0008703">
    <property type="term" value="F:5-amino-6-(5-phosphoribosylamino)uracil reductase activity"/>
    <property type="evidence" value="ECO:0007669"/>
    <property type="project" value="InterPro"/>
</dbReference>
<evidence type="ECO:0000313" key="3">
    <source>
        <dbReference type="Proteomes" id="UP000565711"/>
    </source>
</evidence>
<comment type="caution">
    <text evidence="2">The sequence shown here is derived from an EMBL/GenBank/DDBJ whole genome shotgun (WGS) entry which is preliminary data.</text>
</comment>
<organism evidence="2 3">
    <name type="scientific">Nocardia vermiculata</name>
    <dbReference type="NCBI Taxonomy" id="257274"/>
    <lineage>
        <taxon>Bacteria</taxon>
        <taxon>Bacillati</taxon>
        <taxon>Actinomycetota</taxon>
        <taxon>Actinomycetes</taxon>
        <taxon>Mycobacteriales</taxon>
        <taxon>Nocardiaceae</taxon>
        <taxon>Nocardia</taxon>
    </lineage>
</organism>
<dbReference type="Pfam" id="PF01872">
    <property type="entry name" value="RibD_C"/>
    <property type="match status" value="1"/>
</dbReference>
<protein>
    <submittedName>
        <fullName evidence="2">DNA-binding protein</fullName>
    </submittedName>
</protein>
<dbReference type="RefSeq" id="WP_067869628.1">
    <property type="nucleotide sequence ID" value="NZ_JAAXOP010000001.1"/>
</dbReference>
<dbReference type="AlphaFoldDB" id="A0A846XSB9"/>
<feature type="domain" description="Bacterial bifunctional deaminase-reductase C-terminal" evidence="1">
    <location>
        <begin position="10"/>
        <end position="183"/>
    </location>
</feature>
<dbReference type="Gene3D" id="3.40.430.10">
    <property type="entry name" value="Dihydrofolate Reductase, subunit A"/>
    <property type="match status" value="1"/>
</dbReference>
<dbReference type="PANTHER" id="PTHR38011">
    <property type="entry name" value="DIHYDROFOLATE REDUCTASE FAMILY PROTEIN (AFU_ORTHOLOGUE AFUA_8G06820)"/>
    <property type="match status" value="1"/>
</dbReference>
<dbReference type="PANTHER" id="PTHR38011:SF12">
    <property type="entry name" value="BIFUNCTIONAL DEAMINASE-REDUCTASE DOMAIN PROTEIN"/>
    <property type="match status" value="1"/>
</dbReference>
<evidence type="ECO:0000313" key="2">
    <source>
        <dbReference type="EMBL" id="NKY48982.1"/>
    </source>
</evidence>
<dbReference type="InterPro" id="IPR050765">
    <property type="entry name" value="Riboflavin_Biosynth_HTPR"/>
</dbReference>
<dbReference type="Proteomes" id="UP000565711">
    <property type="component" value="Unassembled WGS sequence"/>
</dbReference>
<keyword evidence="2" id="KW-0238">DNA-binding</keyword>
<dbReference type="GO" id="GO:0003677">
    <property type="term" value="F:DNA binding"/>
    <property type="evidence" value="ECO:0007669"/>
    <property type="project" value="UniProtKB-KW"/>
</dbReference>
<keyword evidence="3" id="KW-1185">Reference proteome</keyword>
<reference evidence="2 3" key="1">
    <citation type="submission" date="2020-04" db="EMBL/GenBank/DDBJ databases">
        <title>MicrobeNet Type strains.</title>
        <authorList>
            <person name="Nicholson A.C."/>
        </authorList>
    </citation>
    <scope>NUCLEOTIDE SEQUENCE [LARGE SCALE GENOMIC DNA]</scope>
    <source>
        <strain evidence="2 3">JCM 12354</strain>
    </source>
</reference>
<name>A0A846XSB9_9NOCA</name>
<dbReference type="EMBL" id="JAAXOP010000001">
    <property type="protein sequence ID" value="NKY48982.1"/>
    <property type="molecule type" value="Genomic_DNA"/>
</dbReference>
<evidence type="ECO:0000259" key="1">
    <source>
        <dbReference type="Pfam" id="PF01872"/>
    </source>
</evidence>
<proteinExistence type="predicted"/>
<gene>
    <name evidence="2" type="ORF">HGA08_01995</name>
</gene>
<sequence length="214" mass="23487">MSRTRVHNLFVSSDGYAAGDYVTFDEPIGGAQALFGKFDGRVIHGVHGVDEPVTVDRALFSMWGQGIGAEIMGRRKFGPQTGEWPDDGWQGWWEDAPPFLTPVFILTHYPRETIEFANGTSFHFVDAAPEEVLRLAQDAAGGLDVRLGGGPSTVNQFLQADLVDFLHIAIVPVVLGAGVRIWDHLVGMEDRFTVETIGTSSGLTHQLWNRKPRG</sequence>
<dbReference type="GO" id="GO:0009231">
    <property type="term" value="P:riboflavin biosynthetic process"/>
    <property type="evidence" value="ECO:0007669"/>
    <property type="project" value="InterPro"/>
</dbReference>
<dbReference type="SUPFAM" id="SSF53597">
    <property type="entry name" value="Dihydrofolate reductase-like"/>
    <property type="match status" value="1"/>
</dbReference>
<dbReference type="InterPro" id="IPR002734">
    <property type="entry name" value="RibDG_C"/>
</dbReference>
<accession>A0A846XSB9</accession>
<dbReference type="InterPro" id="IPR024072">
    <property type="entry name" value="DHFR-like_dom_sf"/>
</dbReference>